<evidence type="ECO:0000256" key="5">
    <source>
        <dbReference type="ARBA" id="ARBA00022801"/>
    </source>
</evidence>
<comment type="catalytic activity">
    <reaction evidence="1 7">
        <text>Cleavage of hydrophobic, N-terminal signal or leader sequences from secreted and periplasmic proteins.</text>
        <dbReference type="EC" id="3.4.21.89"/>
    </reaction>
</comment>
<dbReference type="EMBL" id="JAJEQN010000014">
    <property type="protein sequence ID" value="MCC2221393.1"/>
    <property type="molecule type" value="Genomic_DNA"/>
</dbReference>
<dbReference type="InterPro" id="IPR019757">
    <property type="entry name" value="Pept_S26A_signal_pept_1_Lys-AS"/>
</dbReference>
<evidence type="ECO:0000256" key="6">
    <source>
        <dbReference type="PIRSR" id="PIRSR600223-1"/>
    </source>
</evidence>
<dbReference type="GO" id="GO:0009003">
    <property type="term" value="F:signal peptidase activity"/>
    <property type="evidence" value="ECO:0007669"/>
    <property type="project" value="UniProtKB-EC"/>
</dbReference>
<evidence type="ECO:0000256" key="7">
    <source>
        <dbReference type="RuleBase" id="RU362042"/>
    </source>
</evidence>
<feature type="domain" description="Peptidase S26" evidence="8">
    <location>
        <begin position="25"/>
        <end position="174"/>
    </location>
</feature>
<dbReference type="InterPro" id="IPR019758">
    <property type="entry name" value="Pept_S26A_signal_pept_1_CS"/>
</dbReference>
<dbReference type="Pfam" id="PF10502">
    <property type="entry name" value="Peptidase_S26"/>
    <property type="match status" value="1"/>
</dbReference>
<evidence type="ECO:0000313" key="9">
    <source>
        <dbReference type="EMBL" id="MCC2221393.1"/>
    </source>
</evidence>
<dbReference type="InterPro" id="IPR019533">
    <property type="entry name" value="Peptidase_S26"/>
</dbReference>
<keyword evidence="7" id="KW-0472">Membrane</keyword>
<dbReference type="PROSITE" id="PS00760">
    <property type="entry name" value="SPASE_I_2"/>
    <property type="match status" value="1"/>
</dbReference>
<dbReference type="Gene3D" id="2.10.109.10">
    <property type="entry name" value="Umud Fragment, subunit A"/>
    <property type="match status" value="1"/>
</dbReference>
<evidence type="ECO:0000259" key="8">
    <source>
        <dbReference type="Pfam" id="PF10502"/>
    </source>
</evidence>
<comment type="subcellular location">
    <subcellularLocation>
        <location evidence="2">Cell membrane</location>
        <topology evidence="2">Single-pass type II membrane protein</topology>
    </subcellularLocation>
    <subcellularLocation>
        <location evidence="7">Membrane</location>
        <topology evidence="7">Single-pass type II membrane protein</topology>
    </subcellularLocation>
</comment>
<evidence type="ECO:0000256" key="4">
    <source>
        <dbReference type="ARBA" id="ARBA00013208"/>
    </source>
</evidence>
<keyword evidence="7" id="KW-1133">Transmembrane helix</keyword>
<comment type="caution">
    <text evidence="9">The sequence shown here is derived from an EMBL/GenBank/DDBJ whole genome shotgun (WGS) entry which is preliminary data.</text>
</comment>
<gene>
    <name evidence="9" type="primary">lepB</name>
    <name evidence="9" type="ORF">LKD48_07025</name>
</gene>
<name>A0AAE3JC94_9FIRM</name>
<dbReference type="SUPFAM" id="SSF51306">
    <property type="entry name" value="LexA/Signal peptidase"/>
    <property type="match status" value="1"/>
</dbReference>
<comment type="similarity">
    <text evidence="3 7">Belongs to the peptidase S26 family.</text>
</comment>
<keyword evidence="7" id="KW-0812">Transmembrane</keyword>
<dbReference type="GO" id="GO:0006465">
    <property type="term" value="P:signal peptide processing"/>
    <property type="evidence" value="ECO:0007669"/>
    <property type="project" value="InterPro"/>
</dbReference>
<evidence type="ECO:0000256" key="1">
    <source>
        <dbReference type="ARBA" id="ARBA00000677"/>
    </source>
</evidence>
<evidence type="ECO:0000256" key="3">
    <source>
        <dbReference type="ARBA" id="ARBA00009370"/>
    </source>
</evidence>
<dbReference type="Proteomes" id="UP001198200">
    <property type="component" value="Unassembled WGS sequence"/>
</dbReference>
<protein>
    <recommendedName>
        <fullName evidence="4 7">Signal peptidase I</fullName>
        <ecNumber evidence="4 7">3.4.21.89</ecNumber>
    </recommendedName>
</protein>
<dbReference type="EC" id="3.4.21.89" evidence="4 7"/>
<proteinExistence type="inferred from homology"/>
<evidence type="ECO:0000313" key="10">
    <source>
        <dbReference type="Proteomes" id="UP001198200"/>
    </source>
</evidence>
<dbReference type="NCBIfam" id="TIGR02227">
    <property type="entry name" value="sigpep_I_bact"/>
    <property type="match status" value="1"/>
</dbReference>
<dbReference type="PROSITE" id="PS00761">
    <property type="entry name" value="SPASE_I_3"/>
    <property type="match status" value="1"/>
</dbReference>
<dbReference type="PANTHER" id="PTHR43390:SF1">
    <property type="entry name" value="CHLOROPLAST PROCESSING PEPTIDASE"/>
    <property type="match status" value="1"/>
</dbReference>
<keyword evidence="5 7" id="KW-0378">Hydrolase</keyword>
<dbReference type="RefSeq" id="WP_118612109.1">
    <property type="nucleotide sequence ID" value="NZ_JAJEQN010000014.1"/>
</dbReference>
<dbReference type="CDD" id="cd06530">
    <property type="entry name" value="S26_SPase_I"/>
    <property type="match status" value="1"/>
</dbReference>
<dbReference type="PANTHER" id="PTHR43390">
    <property type="entry name" value="SIGNAL PEPTIDASE I"/>
    <property type="match status" value="1"/>
</dbReference>
<feature type="active site" evidence="6">
    <location>
        <position position="91"/>
    </location>
</feature>
<sequence>MKAVSLGKQKKKSLPWRIVSGLANTALLIILALFVYLFLAFPMQMKGHSMEPAVAEKSLLLLNKIQYRFVSPKQFDVIAFQIKDSDELQIKRIIACPGDRINIKEGMIYINGTLCEQANEYSKDLIYAGTASDELTVGENEYFVLGDNAVYSEDSRSEDIGMVSKDQIVGKVWFVGESFLSFHLL</sequence>
<dbReference type="AlphaFoldDB" id="A0AAE3JC94"/>
<accession>A0AAE3JC94</accession>
<evidence type="ECO:0000256" key="2">
    <source>
        <dbReference type="ARBA" id="ARBA00004401"/>
    </source>
</evidence>
<organism evidence="9 10">
    <name type="scientific">Anthropogastromicrobium aceti</name>
    <dbReference type="NCBI Taxonomy" id="2981768"/>
    <lineage>
        <taxon>Bacteria</taxon>
        <taxon>Bacillati</taxon>
        <taxon>Bacillota</taxon>
        <taxon>Clostridia</taxon>
        <taxon>Lachnospirales</taxon>
        <taxon>Lachnospiraceae</taxon>
        <taxon>Anthropogastromicrobium</taxon>
    </lineage>
</organism>
<dbReference type="GO" id="GO:0004252">
    <property type="term" value="F:serine-type endopeptidase activity"/>
    <property type="evidence" value="ECO:0007669"/>
    <property type="project" value="InterPro"/>
</dbReference>
<dbReference type="InterPro" id="IPR000223">
    <property type="entry name" value="Pept_S26A_signal_pept_1"/>
</dbReference>
<dbReference type="InterPro" id="IPR036286">
    <property type="entry name" value="LexA/Signal_pep-like_sf"/>
</dbReference>
<dbReference type="GO" id="GO:0005886">
    <property type="term" value="C:plasma membrane"/>
    <property type="evidence" value="ECO:0007669"/>
    <property type="project" value="UniProtKB-SubCell"/>
</dbReference>
<reference evidence="9 10" key="1">
    <citation type="submission" date="2021-10" db="EMBL/GenBank/DDBJ databases">
        <title>Anaerobic single-cell dispensing facilitates the cultivation of human gut bacteria.</title>
        <authorList>
            <person name="Afrizal A."/>
        </authorList>
    </citation>
    <scope>NUCLEOTIDE SEQUENCE [LARGE SCALE GENOMIC DNA]</scope>
    <source>
        <strain evidence="9 10">CLA-AA-H224</strain>
    </source>
</reference>
<feature type="active site" evidence="6">
    <location>
        <position position="49"/>
    </location>
</feature>
<feature type="transmembrane region" description="Helical" evidence="7">
    <location>
        <begin position="21"/>
        <end position="41"/>
    </location>
</feature>
<keyword evidence="7" id="KW-0645">Protease</keyword>
<keyword evidence="10" id="KW-1185">Reference proteome</keyword>
<dbReference type="PRINTS" id="PR00727">
    <property type="entry name" value="LEADERPTASE"/>
</dbReference>